<dbReference type="InterPro" id="IPR009381">
    <property type="entry name" value="Trehalose_catabolism_ThuA_prok"/>
</dbReference>
<sequence>MNRKLRVTIWNEYRHEKEDATVRAIYPNGIHAAIGEGLGDQVEIAYATLDDPEHGLTEERLNTTDVLIWWGHKAHHEVQDDIVERVHNRVLRGMGLIVLHSGHFSKVFKKLMGTSCDLKWREADDKERIWVVSPGHPIVEGVGEYIELDAEEMYGEHFDIPAPDELLMVSWFEGGEVFRSGCTFHRGQGKIFYFRPGHETYPTYYNEQVRRVIRNAVMWAAPVEREYPNYGNHKPLEQIQPK</sequence>
<comment type="caution">
    <text evidence="2">The sequence shown here is derived from an EMBL/GenBank/DDBJ whole genome shotgun (WGS) entry which is preliminary data.</text>
</comment>
<name>A0A8J4H7X5_9BACL</name>
<dbReference type="AlphaFoldDB" id="A0A8J4H7X5"/>
<dbReference type="InterPro" id="IPR029062">
    <property type="entry name" value="Class_I_gatase-like"/>
</dbReference>
<gene>
    <name evidence="2" type="ORF">XYCOK13_42550</name>
</gene>
<dbReference type="Pfam" id="PF06283">
    <property type="entry name" value="ThuA"/>
    <property type="match status" value="1"/>
</dbReference>
<reference evidence="2" key="1">
    <citation type="submission" date="2021-04" db="EMBL/GenBank/DDBJ databases">
        <title>Draft genome sequence of Xylanibacillus composti strain K13.</title>
        <authorList>
            <person name="Uke A."/>
            <person name="Chhe C."/>
            <person name="Baramee S."/>
            <person name="Kosugi A."/>
        </authorList>
    </citation>
    <scope>NUCLEOTIDE SEQUENCE</scope>
    <source>
        <strain evidence="2">K13</strain>
    </source>
</reference>
<dbReference type="EMBL" id="BOVK01000089">
    <property type="protein sequence ID" value="GIQ71431.1"/>
    <property type="molecule type" value="Genomic_DNA"/>
</dbReference>
<evidence type="ECO:0000313" key="2">
    <source>
        <dbReference type="EMBL" id="GIQ71431.1"/>
    </source>
</evidence>
<dbReference type="PIRSF" id="PIRSF030013">
    <property type="entry name" value="ThuA"/>
    <property type="match status" value="1"/>
</dbReference>
<dbReference type="Proteomes" id="UP000677918">
    <property type="component" value="Unassembled WGS sequence"/>
</dbReference>
<keyword evidence="3" id="KW-1185">Reference proteome</keyword>
<dbReference type="SUPFAM" id="SSF52317">
    <property type="entry name" value="Class I glutamine amidotransferase-like"/>
    <property type="match status" value="1"/>
</dbReference>
<accession>A0A8J4H7X5</accession>
<organism evidence="2 3">
    <name type="scientific">Xylanibacillus composti</name>
    <dbReference type="NCBI Taxonomy" id="1572762"/>
    <lineage>
        <taxon>Bacteria</taxon>
        <taxon>Bacillati</taxon>
        <taxon>Bacillota</taxon>
        <taxon>Bacilli</taxon>
        <taxon>Bacillales</taxon>
        <taxon>Paenibacillaceae</taxon>
        <taxon>Xylanibacillus</taxon>
    </lineage>
</organism>
<dbReference type="RefSeq" id="WP_213414224.1">
    <property type="nucleotide sequence ID" value="NZ_BOVK01000089.1"/>
</dbReference>
<evidence type="ECO:0000259" key="1">
    <source>
        <dbReference type="Pfam" id="PF06283"/>
    </source>
</evidence>
<protein>
    <submittedName>
        <fullName evidence="2">Trehalose utilization protein ThuA</fullName>
    </submittedName>
</protein>
<evidence type="ECO:0000313" key="3">
    <source>
        <dbReference type="Proteomes" id="UP000677918"/>
    </source>
</evidence>
<feature type="domain" description="ThuA-like" evidence="1">
    <location>
        <begin position="6"/>
        <end position="220"/>
    </location>
</feature>
<proteinExistence type="predicted"/>
<dbReference type="InterPro" id="IPR029010">
    <property type="entry name" value="ThuA-like"/>
</dbReference>
<dbReference type="Gene3D" id="3.40.50.880">
    <property type="match status" value="1"/>
</dbReference>